<name>A0A7T7CDE5_9BACI</name>
<evidence type="ECO:0000313" key="2">
    <source>
        <dbReference type="Proteomes" id="UP000595823"/>
    </source>
</evidence>
<dbReference type="RefSeq" id="WP_200125737.1">
    <property type="nucleotide sequence ID" value="NZ_CP054705.1"/>
</dbReference>
<dbReference type="InterPro" id="IPR013324">
    <property type="entry name" value="RNA_pol_sigma_r3/r4-like"/>
</dbReference>
<proteinExistence type="predicted"/>
<reference evidence="1 2" key="1">
    <citation type="submission" date="2020-06" db="EMBL/GenBank/DDBJ databases">
        <title>Genomic analysis of Salicibibacter sp. NKC5-3.</title>
        <authorList>
            <person name="Oh Y.J."/>
        </authorList>
    </citation>
    <scope>NUCLEOTIDE SEQUENCE [LARGE SCALE GENOMIC DNA]</scope>
    <source>
        <strain evidence="1 2">NKC5-3</strain>
    </source>
</reference>
<accession>A0A7T7CDE5</accession>
<keyword evidence="2" id="KW-1185">Reference proteome</keyword>
<dbReference type="EMBL" id="CP054705">
    <property type="protein sequence ID" value="QQK77929.1"/>
    <property type="molecule type" value="Genomic_DNA"/>
</dbReference>
<evidence type="ECO:0008006" key="3">
    <source>
        <dbReference type="Google" id="ProtNLM"/>
    </source>
</evidence>
<sequence>MKNREKKWGEFIQENGRFFQEPVIQTFLAVDDHWDLLKAAIEQNDLWASDQLDQRFEVYYLRVRMMRYIATLTRLYVNTYDQSKRKQRSLLTFDQPVDAEGEEQLKQGDYTPSLELALDDAVVREVPEILPTEAMQRTYRSFSDTRKNVMHFYTFDQLNDKEISGILNCTPQNVSKTRRKALAQLQGS</sequence>
<evidence type="ECO:0000313" key="1">
    <source>
        <dbReference type="EMBL" id="QQK77929.1"/>
    </source>
</evidence>
<gene>
    <name evidence="1" type="ORF">HUG15_21670</name>
</gene>
<dbReference type="Gene3D" id="1.20.140.160">
    <property type="match status" value="1"/>
</dbReference>
<dbReference type="Proteomes" id="UP000595823">
    <property type="component" value="Chromosome"/>
</dbReference>
<dbReference type="AlphaFoldDB" id="A0A7T7CDE5"/>
<organism evidence="1 2">
    <name type="scientific">Salicibibacter cibarius</name>
    <dbReference type="NCBI Taxonomy" id="2743000"/>
    <lineage>
        <taxon>Bacteria</taxon>
        <taxon>Bacillati</taxon>
        <taxon>Bacillota</taxon>
        <taxon>Bacilli</taxon>
        <taxon>Bacillales</taxon>
        <taxon>Bacillaceae</taxon>
        <taxon>Salicibibacter</taxon>
    </lineage>
</organism>
<protein>
    <recommendedName>
        <fullName evidence="3">Sigma-70 family RNA polymerase sigma factor</fullName>
    </recommendedName>
</protein>
<dbReference type="KEGG" id="scia:HUG15_21670"/>
<dbReference type="SUPFAM" id="SSF88659">
    <property type="entry name" value="Sigma3 and sigma4 domains of RNA polymerase sigma factors"/>
    <property type="match status" value="1"/>
</dbReference>